<organism evidence="10 11">
    <name type="scientific">Hanamia caeni</name>
    <dbReference type="NCBI Taxonomy" id="2294116"/>
    <lineage>
        <taxon>Bacteria</taxon>
        <taxon>Pseudomonadati</taxon>
        <taxon>Bacteroidota</taxon>
        <taxon>Chitinophagia</taxon>
        <taxon>Chitinophagales</taxon>
        <taxon>Chitinophagaceae</taxon>
        <taxon>Hanamia</taxon>
    </lineage>
</organism>
<dbReference type="PROSITE" id="PS50929">
    <property type="entry name" value="ABC_TM1F"/>
    <property type="match status" value="1"/>
</dbReference>
<keyword evidence="5 7" id="KW-1133">Transmembrane helix</keyword>
<dbReference type="PANTHER" id="PTHR24221">
    <property type="entry name" value="ATP-BINDING CASSETTE SUB-FAMILY B"/>
    <property type="match status" value="1"/>
</dbReference>
<protein>
    <submittedName>
        <fullName evidence="10">ABC transporter ATP-binding protein</fullName>
    </submittedName>
</protein>
<dbReference type="SUPFAM" id="SSF52540">
    <property type="entry name" value="P-loop containing nucleoside triphosphate hydrolases"/>
    <property type="match status" value="1"/>
</dbReference>
<gene>
    <name evidence="10" type="ORF">EFY79_03605</name>
</gene>
<feature type="transmembrane region" description="Helical" evidence="7">
    <location>
        <begin position="68"/>
        <end position="85"/>
    </location>
</feature>
<evidence type="ECO:0000256" key="2">
    <source>
        <dbReference type="ARBA" id="ARBA00022692"/>
    </source>
</evidence>
<dbReference type="GO" id="GO:0016887">
    <property type="term" value="F:ATP hydrolysis activity"/>
    <property type="evidence" value="ECO:0007669"/>
    <property type="project" value="InterPro"/>
</dbReference>
<dbReference type="InterPro" id="IPR017871">
    <property type="entry name" value="ABC_transporter-like_CS"/>
</dbReference>
<dbReference type="EMBL" id="RJJR01000002">
    <property type="protein sequence ID" value="RNI38757.1"/>
    <property type="molecule type" value="Genomic_DNA"/>
</dbReference>
<evidence type="ECO:0000313" key="11">
    <source>
        <dbReference type="Proteomes" id="UP000267223"/>
    </source>
</evidence>
<comment type="caution">
    <text evidence="10">The sequence shown here is derived from an EMBL/GenBank/DDBJ whole genome shotgun (WGS) entry which is preliminary data.</text>
</comment>
<name>A0A3M9NN56_9BACT</name>
<evidence type="ECO:0000313" key="10">
    <source>
        <dbReference type="EMBL" id="RNI38757.1"/>
    </source>
</evidence>
<feature type="domain" description="ABC transporter" evidence="8">
    <location>
        <begin position="344"/>
        <end position="566"/>
    </location>
</feature>
<dbReference type="GO" id="GO:0005524">
    <property type="term" value="F:ATP binding"/>
    <property type="evidence" value="ECO:0007669"/>
    <property type="project" value="UniProtKB-KW"/>
</dbReference>
<dbReference type="InterPro" id="IPR036640">
    <property type="entry name" value="ABC1_TM_sf"/>
</dbReference>
<dbReference type="SUPFAM" id="SSF90123">
    <property type="entry name" value="ABC transporter transmembrane region"/>
    <property type="match status" value="1"/>
</dbReference>
<dbReference type="AlphaFoldDB" id="A0A3M9NN56"/>
<dbReference type="InterPro" id="IPR011527">
    <property type="entry name" value="ABC1_TM_dom"/>
</dbReference>
<sequence length="567" mass="64458">MKKTITNIFSILTGKEKSKIIQLIFLNILVSILDIGFLAMLLLVIQFYTNPANSISTYRSFDIFEQSPLLLITVFFILFSIKNYFAFRVMRMQLKFVYRVSSRLSEKNLAGYLNGDYNNYVNVDSSVHIRRISQQPVEFGHYVLGGFQQILSQSVLILITIIAILIYNPVLFALLFVILAPPIILISFLMKKRINSIRKTAKDISEKTIQYLKEALTGFIESNLYNGKPFFSKRYNVSQSQFNDVLSEQLVVQNMPSRVIEMFAILGLLILILIHSFTANTNSISIITLGAFIAAAYKIIPGIVKILISSGQINTYEFTIDYLVKNKSLSPKNISEKKLPLHSIEFKNVSFHFKVEPVLKELSFFVSKGDFVGLSGISGKGKTTMMNLLLGFLEPAEGRILVNGTPTEMQQRQAFWENISYVKQQPLLIYDTILKNITLNESIFDFQKLEELLRVTGLKETVSKFPEGYNKIITEEGKNLSGGQRQRIAIARALYKDADLIILDEPFSELDRYSEDCLIKYFSQLASHGKIIILITHNKESLLLCNKIISLDEKRSALIGDIDSWLS</sequence>
<dbReference type="GO" id="GO:0005886">
    <property type="term" value="C:plasma membrane"/>
    <property type="evidence" value="ECO:0007669"/>
    <property type="project" value="UniProtKB-SubCell"/>
</dbReference>
<dbReference type="GO" id="GO:0034040">
    <property type="term" value="F:ATPase-coupled lipid transmembrane transporter activity"/>
    <property type="evidence" value="ECO:0007669"/>
    <property type="project" value="TreeGrafter"/>
</dbReference>
<dbReference type="InterPro" id="IPR027417">
    <property type="entry name" value="P-loop_NTPase"/>
</dbReference>
<evidence type="ECO:0000256" key="4">
    <source>
        <dbReference type="ARBA" id="ARBA00022840"/>
    </source>
</evidence>
<evidence type="ECO:0000256" key="6">
    <source>
        <dbReference type="ARBA" id="ARBA00023136"/>
    </source>
</evidence>
<dbReference type="PANTHER" id="PTHR24221:SF632">
    <property type="entry name" value="ATP-DEPENDENT LIPID A-CORE FLIPPASE"/>
    <property type="match status" value="1"/>
</dbReference>
<dbReference type="Pfam" id="PF00005">
    <property type="entry name" value="ABC_tran"/>
    <property type="match status" value="1"/>
</dbReference>
<dbReference type="Gene3D" id="1.20.1560.10">
    <property type="entry name" value="ABC transporter type 1, transmembrane domain"/>
    <property type="match status" value="1"/>
</dbReference>
<feature type="transmembrane region" description="Helical" evidence="7">
    <location>
        <begin position="283"/>
        <end position="300"/>
    </location>
</feature>
<evidence type="ECO:0000259" key="8">
    <source>
        <dbReference type="PROSITE" id="PS50893"/>
    </source>
</evidence>
<feature type="transmembrane region" description="Helical" evidence="7">
    <location>
        <begin position="20"/>
        <end position="48"/>
    </location>
</feature>
<comment type="subcellular location">
    <subcellularLocation>
        <location evidence="1">Cell membrane</location>
        <topology evidence="1">Multi-pass membrane protein</topology>
    </subcellularLocation>
</comment>
<evidence type="ECO:0000256" key="1">
    <source>
        <dbReference type="ARBA" id="ARBA00004651"/>
    </source>
</evidence>
<feature type="domain" description="ABC transmembrane type-1" evidence="9">
    <location>
        <begin position="21"/>
        <end position="315"/>
    </location>
</feature>
<evidence type="ECO:0000256" key="7">
    <source>
        <dbReference type="SAM" id="Phobius"/>
    </source>
</evidence>
<feature type="transmembrane region" description="Helical" evidence="7">
    <location>
        <begin position="259"/>
        <end position="277"/>
    </location>
</feature>
<dbReference type="SMART" id="SM00382">
    <property type="entry name" value="AAA"/>
    <property type="match status" value="1"/>
</dbReference>
<dbReference type="InterPro" id="IPR039421">
    <property type="entry name" value="Type_1_exporter"/>
</dbReference>
<dbReference type="PROSITE" id="PS50893">
    <property type="entry name" value="ABC_TRANSPORTER_2"/>
    <property type="match status" value="1"/>
</dbReference>
<keyword evidence="4 10" id="KW-0067">ATP-binding</keyword>
<keyword evidence="2 7" id="KW-0812">Transmembrane</keyword>
<dbReference type="OrthoDB" id="1522160at2"/>
<dbReference type="InterPro" id="IPR003593">
    <property type="entry name" value="AAA+_ATPase"/>
</dbReference>
<evidence type="ECO:0000256" key="5">
    <source>
        <dbReference type="ARBA" id="ARBA00022989"/>
    </source>
</evidence>
<keyword evidence="6 7" id="KW-0472">Membrane</keyword>
<keyword evidence="3" id="KW-0547">Nucleotide-binding</keyword>
<keyword evidence="11" id="KW-1185">Reference proteome</keyword>
<feature type="transmembrane region" description="Helical" evidence="7">
    <location>
        <begin position="139"/>
        <end position="164"/>
    </location>
</feature>
<evidence type="ECO:0000259" key="9">
    <source>
        <dbReference type="PROSITE" id="PS50929"/>
    </source>
</evidence>
<dbReference type="PROSITE" id="PS00211">
    <property type="entry name" value="ABC_TRANSPORTER_1"/>
    <property type="match status" value="1"/>
</dbReference>
<dbReference type="RefSeq" id="WP_123119320.1">
    <property type="nucleotide sequence ID" value="NZ_RJJR01000002.1"/>
</dbReference>
<dbReference type="GO" id="GO:0140359">
    <property type="term" value="F:ABC-type transporter activity"/>
    <property type="evidence" value="ECO:0007669"/>
    <property type="project" value="InterPro"/>
</dbReference>
<feature type="transmembrane region" description="Helical" evidence="7">
    <location>
        <begin position="170"/>
        <end position="190"/>
    </location>
</feature>
<accession>A0A3M9NN56</accession>
<evidence type="ECO:0000256" key="3">
    <source>
        <dbReference type="ARBA" id="ARBA00022741"/>
    </source>
</evidence>
<dbReference type="Proteomes" id="UP000267223">
    <property type="component" value="Unassembled WGS sequence"/>
</dbReference>
<dbReference type="Gene3D" id="3.40.50.300">
    <property type="entry name" value="P-loop containing nucleotide triphosphate hydrolases"/>
    <property type="match status" value="1"/>
</dbReference>
<reference evidence="10 11" key="1">
    <citation type="submission" date="2018-11" db="EMBL/GenBank/DDBJ databases">
        <title>Draft genome sequence of Ferruginibacter sp. BO-59.</title>
        <authorList>
            <person name="Im W.T."/>
        </authorList>
    </citation>
    <scope>NUCLEOTIDE SEQUENCE [LARGE SCALE GENOMIC DNA]</scope>
    <source>
        <strain evidence="10 11">BO-59</strain>
    </source>
</reference>
<proteinExistence type="predicted"/>
<dbReference type="InterPro" id="IPR003439">
    <property type="entry name" value="ABC_transporter-like_ATP-bd"/>
</dbReference>